<evidence type="ECO:0000313" key="3">
    <source>
        <dbReference type="Proteomes" id="UP000749559"/>
    </source>
</evidence>
<dbReference type="SUPFAM" id="SSF47986">
    <property type="entry name" value="DEATH domain"/>
    <property type="match status" value="1"/>
</dbReference>
<dbReference type="PROSITE" id="PS50017">
    <property type="entry name" value="DEATH_DOMAIN"/>
    <property type="match status" value="1"/>
</dbReference>
<evidence type="ECO:0000256" key="1">
    <source>
        <dbReference type="SAM" id="MobiDB-lite"/>
    </source>
</evidence>
<dbReference type="Gene3D" id="1.10.533.10">
    <property type="entry name" value="Death Domain, Fas"/>
    <property type="match status" value="1"/>
</dbReference>
<reference evidence="2" key="1">
    <citation type="submission" date="2022-03" db="EMBL/GenBank/DDBJ databases">
        <authorList>
            <person name="Martin C."/>
        </authorList>
    </citation>
    <scope>NUCLEOTIDE SEQUENCE</scope>
</reference>
<dbReference type="EMBL" id="CAIIXF020000002">
    <property type="protein sequence ID" value="CAH1777348.1"/>
    <property type="molecule type" value="Genomic_DNA"/>
</dbReference>
<dbReference type="SUPFAM" id="SSF52540">
    <property type="entry name" value="P-loop containing nucleoside triphosphate hydrolases"/>
    <property type="match status" value="1"/>
</dbReference>
<sequence>KDKSKGVSAPMKTRSSAGKRPGTSSTSEPKSKRQRLLSVSVEDKNDLERFLNTIGTKIGNKYNNLGIHLGLDKSDIENIERSSPNDAERWGYEVITKWKQMNPHKLPSLADALRKTRRVDLAIEVDEYIKHHLILQSEDTGNLYPVKIEEKGLDVRNTNITDNVTEFMKTEDLRRCLDHMKKHNLVILTGMSGVGKTEIAKNYWKTERAKYDIGWLISSKSDNELRTSILQFKEILDANKVQVDLSQDLPMSKILEKINLEIRSDSKRGNDKIKYLLIFDDVKEEITHQAIVEGFPSKQNIAVIITTQQSHHLVNSALELKGFTKREALDLLSGLKDSDDIKIELWEAMSHLPSALRCAAYDIKKTGRDVKHYIKGIQNKNEYKNIEQRTLKLMGISYDGKTPIQAHVSNAKNMLEELQKEDGEPLCFVLKTMGFFNSKDIPEFILRDILRQKNIDNDGSVIGDSDIDFTIDHLVTKMQARSYVTISPNETHGHCVDTHELVQLGIRHAMEEKDQQSVLEILMCVLLRYFAKDTRYMKYFSRNTHLMPHVETVLDHCEKLGFLNVSFDMK</sequence>
<evidence type="ECO:0000313" key="2">
    <source>
        <dbReference type="EMBL" id="CAH1777348.1"/>
    </source>
</evidence>
<dbReference type="GO" id="GO:0007165">
    <property type="term" value="P:signal transduction"/>
    <property type="evidence" value="ECO:0007669"/>
    <property type="project" value="InterPro"/>
</dbReference>
<dbReference type="OrthoDB" id="6072189at2759"/>
<protein>
    <submittedName>
        <fullName evidence="2">Uncharacterized protein</fullName>
    </submittedName>
</protein>
<dbReference type="InterPro" id="IPR027417">
    <property type="entry name" value="P-loop_NTPase"/>
</dbReference>
<dbReference type="InterPro" id="IPR000488">
    <property type="entry name" value="Death_dom"/>
</dbReference>
<feature type="non-terminal residue" evidence="2">
    <location>
        <position position="1"/>
    </location>
</feature>
<dbReference type="PANTHER" id="PTHR35205:SF1">
    <property type="entry name" value="ZU5 DOMAIN-CONTAINING PROTEIN"/>
    <property type="match status" value="1"/>
</dbReference>
<organism evidence="2 3">
    <name type="scientific">Owenia fusiformis</name>
    <name type="common">Polychaete worm</name>
    <dbReference type="NCBI Taxonomy" id="6347"/>
    <lineage>
        <taxon>Eukaryota</taxon>
        <taxon>Metazoa</taxon>
        <taxon>Spiralia</taxon>
        <taxon>Lophotrochozoa</taxon>
        <taxon>Annelida</taxon>
        <taxon>Polychaeta</taxon>
        <taxon>Sedentaria</taxon>
        <taxon>Canalipalpata</taxon>
        <taxon>Sabellida</taxon>
        <taxon>Oweniida</taxon>
        <taxon>Oweniidae</taxon>
        <taxon>Owenia</taxon>
    </lineage>
</organism>
<dbReference type="Gene3D" id="3.40.50.300">
    <property type="entry name" value="P-loop containing nucleotide triphosphate hydrolases"/>
    <property type="match status" value="1"/>
</dbReference>
<dbReference type="Proteomes" id="UP000749559">
    <property type="component" value="Unassembled WGS sequence"/>
</dbReference>
<feature type="non-terminal residue" evidence="2">
    <location>
        <position position="570"/>
    </location>
</feature>
<name>A0A8J1XLM3_OWEFU</name>
<dbReference type="CDD" id="cd01670">
    <property type="entry name" value="Death"/>
    <property type="match status" value="1"/>
</dbReference>
<dbReference type="Pfam" id="PF00931">
    <property type="entry name" value="NB-ARC"/>
    <property type="match status" value="1"/>
</dbReference>
<gene>
    <name evidence="2" type="ORF">OFUS_LOCUS4403</name>
</gene>
<dbReference type="InterPro" id="IPR002182">
    <property type="entry name" value="NB-ARC"/>
</dbReference>
<dbReference type="AlphaFoldDB" id="A0A8J1XLM3"/>
<dbReference type="InterPro" id="IPR011029">
    <property type="entry name" value="DEATH-like_dom_sf"/>
</dbReference>
<keyword evidence="3" id="KW-1185">Reference proteome</keyword>
<dbReference type="Pfam" id="PF00531">
    <property type="entry name" value="Death"/>
    <property type="match status" value="1"/>
</dbReference>
<dbReference type="GO" id="GO:0043531">
    <property type="term" value="F:ADP binding"/>
    <property type="evidence" value="ECO:0007669"/>
    <property type="project" value="InterPro"/>
</dbReference>
<accession>A0A8J1XLM3</accession>
<feature type="region of interest" description="Disordered" evidence="1">
    <location>
        <begin position="1"/>
        <end position="36"/>
    </location>
</feature>
<dbReference type="PANTHER" id="PTHR35205">
    <property type="entry name" value="NB-ARC AND TPR DOMAIN PROTEIN"/>
    <property type="match status" value="1"/>
</dbReference>
<comment type="caution">
    <text evidence="2">The sequence shown here is derived from an EMBL/GenBank/DDBJ whole genome shotgun (WGS) entry which is preliminary data.</text>
</comment>
<proteinExistence type="predicted"/>